<dbReference type="EMBL" id="AXUN02000100">
    <property type="protein sequence ID" value="ETA81517.1"/>
    <property type="molecule type" value="Genomic_DNA"/>
</dbReference>
<evidence type="ECO:0000313" key="2">
    <source>
        <dbReference type="EMBL" id="ETA81517.1"/>
    </source>
</evidence>
<reference evidence="2 3" key="1">
    <citation type="journal article" date="2014" name="Genome Announc.">
        <title>Genome Sequence of Youngiibacter fragilis, the Type Strain of the Genus Youngiibacter.</title>
        <authorList>
            <person name="Wawrik C.B."/>
            <person name="Callaghan A.V."/>
            <person name="Stamps B.W."/>
            <person name="Wawrik B."/>
        </authorList>
    </citation>
    <scope>NUCLEOTIDE SEQUENCE [LARGE SCALE GENOMIC DNA]</scope>
    <source>
        <strain evidence="2 3">232.1</strain>
    </source>
</reference>
<dbReference type="Proteomes" id="UP000017747">
    <property type="component" value="Unassembled WGS sequence"/>
</dbReference>
<dbReference type="InterPro" id="IPR046749">
    <property type="entry name" value="SHOCT_2"/>
</dbReference>
<evidence type="ECO:0000313" key="3">
    <source>
        <dbReference type="Proteomes" id="UP000017747"/>
    </source>
</evidence>
<accession>V7I921</accession>
<feature type="domain" description="SHOCT-like" evidence="1">
    <location>
        <begin position="19"/>
        <end position="69"/>
    </location>
</feature>
<sequence>MIRKSVEGPDYKYERTPVSHDQLQSEYAYFLAQRVLDSMLKNNLISLSEHKEITKLNRDSFSPMFVQLMPDTVDICLL</sequence>
<dbReference type="RefSeq" id="WP_023388120.1">
    <property type="nucleotide sequence ID" value="NZ_AXUN02000100.1"/>
</dbReference>
<gene>
    <name evidence="2" type="ORF">T472_0206030</name>
</gene>
<dbReference type="Pfam" id="PF20612">
    <property type="entry name" value="SHOCT_2"/>
    <property type="match status" value="1"/>
</dbReference>
<dbReference type="AlphaFoldDB" id="V7I921"/>
<organism evidence="2 3">
    <name type="scientific">Youngiibacter fragilis 232.1</name>
    <dbReference type="NCBI Taxonomy" id="994573"/>
    <lineage>
        <taxon>Bacteria</taxon>
        <taxon>Bacillati</taxon>
        <taxon>Bacillota</taxon>
        <taxon>Clostridia</taxon>
        <taxon>Eubacteriales</taxon>
        <taxon>Clostridiaceae</taxon>
        <taxon>Youngiibacter</taxon>
    </lineage>
</organism>
<dbReference type="OrthoDB" id="1708280at2"/>
<evidence type="ECO:0000259" key="1">
    <source>
        <dbReference type="Pfam" id="PF20612"/>
    </source>
</evidence>
<name>V7I921_9CLOT</name>
<proteinExistence type="predicted"/>
<keyword evidence="3" id="KW-1185">Reference proteome</keyword>
<dbReference type="STRING" id="994573.T472_0206030"/>
<protein>
    <recommendedName>
        <fullName evidence="1">SHOCT-like domain-containing protein</fullName>
    </recommendedName>
</protein>
<comment type="caution">
    <text evidence="2">The sequence shown here is derived from an EMBL/GenBank/DDBJ whole genome shotgun (WGS) entry which is preliminary data.</text>
</comment>